<dbReference type="InterPro" id="IPR007811">
    <property type="entry name" value="RPC4"/>
</dbReference>
<reference evidence="2 3" key="1">
    <citation type="submission" date="2021-09" db="EMBL/GenBank/DDBJ databases">
        <title>Genomic insights and catalytic innovation underlie evolution of tropane alkaloids biosynthesis.</title>
        <authorList>
            <person name="Wang Y.-J."/>
            <person name="Tian T."/>
            <person name="Huang J.-P."/>
            <person name="Huang S.-X."/>
        </authorList>
    </citation>
    <scope>NUCLEOTIDE SEQUENCE [LARGE SCALE GENOMIC DNA]</scope>
    <source>
        <strain evidence="2">KIB-2018</strain>
        <tissue evidence="2">Leaf</tissue>
    </source>
</reference>
<evidence type="ECO:0000256" key="1">
    <source>
        <dbReference type="SAM" id="MobiDB-lite"/>
    </source>
</evidence>
<dbReference type="Pfam" id="PF05132">
    <property type="entry name" value="RNA_pol_Rpc4"/>
    <property type="match status" value="1"/>
</dbReference>
<gene>
    <name evidence="2" type="ORF">K2173_008593</name>
</gene>
<dbReference type="PANTHER" id="PTHR13408:SF6">
    <property type="entry name" value="DNA BINDING PROTEIN"/>
    <property type="match status" value="1"/>
</dbReference>
<organism evidence="2 3">
    <name type="scientific">Erythroxylum novogranatense</name>
    <dbReference type="NCBI Taxonomy" id="1862640"/>
    <lineage>
        <taxon>Eukaryota</taxon>
        <taxon>Viridiplantae</taxon>
        <taxon>Streptophyta</taxon>
        <taxon>Embryophyta</taxon>
        <taxon>Tracheophyta</taxon>
        <taxon>Spermatophyta</taxon>
        <taxon>Magnoliopsida</taxon>
        <taxon>eudicotyledons</taxon>
        <taxon>Gunneridae</taxon>
        <taxon>Pentapetalae</taxon>
        <taxon>rosids</taxon>
        <taxon>fabids</taxon>
        <taxon>Malpighiales</taxon>
        <taxon>Erythroxylaceae</taxon>
        <taxon>Erythroxylum</taxon>
    </lineage>
</organism>
<feature type="compositionally biased region" description="Basic residues" evidence="1">
    <location>
        <begin position="9"/>
        <end position="26"/>
    </location>
</feature>
<dbReference type="AlphaFoldDB" id="A0AAV8SLC2"/>
<feature type="region of interest" description="Disordered" evidence="1">
    <location>
        <begin position="1"/>
        <end position="44"/>
    </location>
</feature>
<dbReference type="EMBL" id="JAIWQS010000010">
    <property type="protein sequence ID" value="KAJ8752858.1"/>
    <property type="molecule type" value="Genomic_DNA"/>
</dbReference>
<accession>A0AAV8SLC2</accession>
<protein>
    <recommendedName>
        <fullName evidence="4">DNA-directed RNA polymerase III subunit RPC4</fullName>
    </recommendedName>
</protein>
<dbReference type="GO" id="GO:0042797">
    <property type="term" value="P:tRNA transcription by RNA polymerase III"/>
    <property type="evidence" value="ECO:0007669"/>
    <property type="project" value="TreeGrafter"/>
</dbReference>
<dbReference type="GO" id="GO:0003677">
    <property type="term" value="F:DNA binding"/>
    <property type="evidence" value="ECO:0007669"/>
    <property type="project" value="InterPro"/>
</dbReference>
<sequence>MDSDEPSTGRRKSKFAPKPPSQRKPRPSPPNTEFNSRTEDDASQAQKLMSKFNENLTRQVRKVEKKASVQVAFGPGATSSSAIRSYGVNRNESTGRSSITGSDIVDDEDGKTVNSSTANEDRTIPSTSDTMDALPVKIKKDYIEPWDCHHTYYPTTLPLRRPYSGDPELLNEAEFGEAANKEYDETTINHASDLGLLDENEETKMFLFQFPPKLPLYRRSASAKGKEKADSFTSLPNITVSSLEELPGGCMGKMLVYRSGAVKLKLGDMLYDVSPGAECVFPQNVTAINTVTKHCCDIGELRKRAVVTPDIESLLNSQINPD</sequence>
<comment type="caution">
    <text evidence="2">The sequence shown here is derived from an EMBL/GenBank/DDBJ whole genome shotgun (WGS) entry which is preliminary data.</text>
</comment>
<feature type="compositionally biased region" description="Polar residues" evidence="1">
    <location>
        <begin position="112"/>
        <end position="129"/>
    </location>
</feature>
<keyword evidence="3" id="KW-1185">Reference proteome</keyword>
<proteinExistence type="predicted"/>
<feature type="compositionally biased region" description="Polar residues" evidence="1">
    <location>
        <begin position="77"/>
        <end position="101"/>
    </location>
</feature>
<name>A0AAV8SLC2_9ROSI</name>
<evidence type="ECO:0008006" key="4">
    <source>
        <dbReference type="Google" id="ProtNLM"/>
    </source>
</evidence>
<dbReference type="PANTHER" id="PTHR13408">
    <property type="entry name" value="DNA-DIRECTED RNA POLYMERASE III"/>
    <property type="match status" value="1"/>
</dbReference>
<dbReference type="Proteomes" id="UP001159364">
    <property type="component" value="Linkage Group LG10"/>
</dbReference>
<dbReference type="GO" id="GO:0005666">
    <property type="term" value="C:RNA polymerase III complex"/>
    <property type="evidence" value="ECO:0007669"/>
    <property type="project" value="InterPro"/>
</dbReference>
<evidence type="ECO:0000313" key="2">
    <source>
        <dbReference type="EMBL" id="KAJ8752858.1"/>
    </source>
</evidence>
<feature type="region of interest" description="Disordered" evidence="1">
    <location>
        <begin position="64"/>
        <end position="129"/>
    </location>
</feature>
<evidence type="ECO:0000313" key="3">
    <source>
        <dbReference type="Proteomes" id="UP001159364"/>
    </source>
</evidence>